<accession>A0A7S2RKY6</accession>
<dbReference type="EMBL" id="HBHI01015207">
    <property type="protein sequence ID" value="CAD9674137.1"/>
    <property type="molecule type" value="Transcribed_RNA"/>
</dbReference>
<organism evidence="1">
    <name type="scientific">Eucampia antarctica</name>
    <dbReference type="NCBI Taxonomy" id="49252"/>
    <lineage>
        <taxon>Eukaryota</taxon>
        <taxon>Sar</taxon>
        <taxon>Stramenopiles</taxon>
        <taxon>Ochrophyta</taxon>
        <taxon>Bacillariophyta</taxon>
        <taxon>Mediophyceae</taxon>
        <taxon>Biddulphiophycidae</taxon>
        <taxon>Hemiaulales</taxon>
        <taxon>Hemiaulaceae</taxon>
        <taxon>Eucampia</taxon>
    </lineage>
</organism>
<reference evidence="1" key="1">
    <citation type="submission" date="2021-01" db="EMBL/GenBank/DDBJ databases">
        <authorList>
            <person name="Corre E."/>
            <person name="Pelletier E."/>
            <person name="Niang G."/>
            <person name="Scheremetjew M."/>
            <person name="Finn R."/>
            <person name="Kale V."/>
            <person name="Holt S."/>
            <person name="Cochrane G."/>
            <person name="Meng A."/>
            <person name="Brown T."/>
            <person name="Cohen L."/>
        </authorList>
    </citation>
    <scope>NUCLEOTIDE SEQUENCE</scope>
    <source>
        <strain evidence="1">CCMP1452</strain>
    </source>
</reference>
<proteinExistence type="predicted"/>
<gene>
    <name evidence="1" type="ORF">EANT1437_LOCUS7762</name>
</gene>
<dbReference type="AlphaFoldDB" id="A0A7S2RKY6"/>
<protein>
    <submittedName>
        <fullName evidence="1">Uncharacterized protein</fullName>
    </submittedName>
</protein>
<name>A0A7S2RKY6_9STRA</name>
<sequence>MPHTDLGGFGPKVEAFTFAISRHALEIVRSVGTSFQQHKNKKSAIILGEYALTSVLMNNDIGIDSLLKSYKGIDWKDQKNWHCNDNIHPTRENTYFGQSINPLEVIFHKPHWAGNPPVNKEILEMYMNFDEMSAERQKQKDLNRFMI</sequence>
<evidence type="ECO:0000313" key="1">
    <source>
        <dbReference type="EMBL" id="CAD9674137.1"/>
    </source>
</evidence>